<reference evidence="3" key="1">
    <citation type="submission" date="2016-02" db="EMBL/GenBank/DDBJ databases">
        <title>Draft genome sequence of Microdochium bolleyi, a fungal endophyte of beachgrass.</title>
        <authorList>
            <consortium name="DOE Joint Genome Institute"/>
            <person name="David A.S."/>
            <person name="May G."/>
            <person name="Haridas S."/>
            <person name="Lim J."/>
            <person name="Wang M."/>
            <person name="Labutti K."/>
            <person name="Lipzen A."/>
            <person name="Barry K."/>
            <person name="Grigoriev I.V."/>
        </authorList>
    </citation>
    <scope>NUCLEOTIDE SEQUENCE [LARGE SCALE GENOMIC DNA]</scope>
    <source>
        <strain evidence="3">J235TASD1</strain>
    </source>
</reference>
<name>A0A136IKY4_9PEZI</name>
<organism evidence="2 3">
    <name type="scientific">Microdochium bolleyi</name>
    <dbReference type="NCBI Taxonomy" id="196109"/>
    <lineage>
        <taxon>Eukaryota</taxon>
        <taxon>Fungi</taxon>
        <taxon>Dikarya</taxon>
        <taxon>Ascomycota</taxon>
        <taxon>Pezizomycotina</taxon>
        <taxon>Sordariomycetes</taxon>
        <taxon>Xylariomycetidae</taxon>
        <taxon>Xylariales</taxon>
        <taxon>Microdochiaceae</taxon>
        <taxon>Microdochium</taxon>
    </lineage>
</organism>
<feature type="compositionally biased region" description="Low complexity" evidence="1">
    <location>
        <begin position="12"/>
        <end position="22"/>
    </location>
</feature>
<feature type="compositionally biased region" description="Polar residues" evidence="1">
    <location>
        <begin position="478"/>
        <end position="503"/>
    </location>
</feature>
<keyword evidence="3" id="KW-1185">Reference proteome</keyword>
<feature type="region of interest" description="Disordered" evidence="1">
    <location>
        <begin position="462"/>
        <end position="507"/>
    </location>
</feature>
<dbReference type="AlphaFoldDB" id="A0A136IKY4"/>
<evidence type="ECO:0000313" key="2">
    <source>
        <dbReference type="EMBL" id="KXJ85575.1"/>
    </source>
</evidence>
<dbReference type="Proteomes" id="UP000070501">
    <property type="component" value="Unassembled WGS sequence"/>
</dbReference>
<sequence length="729" mass="76319">MVIKHHPPPQSNTPSPSTATEPGSPPGPNTPTSPTACQGPVDNVAVPDPSNVPDNEIPFRDASVAFAVDISGSTHGPTIEWERRFIQRVCTHLSADARPRARILPWDTHADPVLPLEGLSSLRSRGGTDPRALLGSPVHRQTLASASLWFLMTDGLISPGVRASFAQQLAAARLHGSSCVAVIFGDASGGGMGNCDISVGVGVFAVVPDCLFLYCNVRDGQLRLLQAKGLFTRLLRPGTEQPVFDQHTDFTTLPVFQWSDFADLVVRRPSARQLSEHEIVLQDSMVVNLDDLYSNRLAAEQVSRIFASEDNLASLVMTAQTRNQTARFQHWAQQQQMAPTPQPPDHFSGSAMRAQQSTDIVDADLGASRSRRTALYDQVIREMRTGRSPAPSLQARVARAHAEVAALETHARLAKERDELIRRATARSNTAIDNTAALNSVASYGLPRHHPMAVMPASMAGASGSVKPAAASGAGPTRTLQGRFSNRMNPVGARSTNPHTNSGPPLPYRLAAAAATAAAAAAAAATPTPTPTPTPIATPTAAVAAGRVEAEVAPLDTAGSLKGTCAVCAASDTTLSLLFCGSSGAPATEPRSVISASPHLCCTTCAALAVEAKAYVVPGEVITAALPLVRVDSSNGDSAIARNYSVYTEVLDVVFGKRHTADEAIQVLLAILRADTGPACNKDNGAVHAGGVDTAMTGSDGPVGTTVALVAKSEGLKWLVEELSGHHGA</sequence>
<protein>
    <recommendedName>
        <fullName evidence="4">VWFA domain-containing protein</fullName>
    </recommendedName>
</protein>
<evidence type="ECO:0008006" key="4">
    <source>
        <dbReference type="Google" id="ProtNLM"/>
    </source>
</evidence>
<evidence type="ECO:0000313" key="3">
    <source>
        <dbReference type="Proteomes" id="UP000070501"/>
    </source>
</evidence>
<evidence type="ECO:0000256" key="1">
    <source>
        <dbReference type="SAM" id="MobiDB-lite"/>
    </source>
</evidence>
<accession>A0A136IKY4</accession>
<dbReference type="OrthoDB" id="5243304at2759"/>
<proteinExistence type="predicted"/>
<dbReference type="InterPro" id="IPR036465">
    <property type="entry name" value="vWFA_dom_sf"/>
</dbReference>
<dbReference type="InParanoid" id="A0A136IKY4"/>
<dbReference type="SUPFAM" id="SSF53300">
    <property type="entry name" value="vWA-like"/>
    <property type="match status" value="1"/>
</dbReference>
<dbReference type="STRING" id="196109.A0A136IKY4"/>
<dbReference type="EMBL" id="KQ964279">
    <property type="protein sequence ID" value="KXJ85575.1"/>
    <property type="molecule type" value="Genomic_DNA"/>
</dbReference>
<feature type="region of interest" description="Disordered" evidence="1">
    <location>
        <begin position="1"/>
        <end position="54"/>
    </location>
</feature>
<gene>
    <name evidence="2" type="ORF">Micbo1qcDRAFT_237431</name>
</gene>